<dbReference type="AlphaFoldDB" id="A0A7X2N0C3"/>
<feature type="transmembrane region" description="Helical" evidence="6">
    <location>
        <begin position="236"/>
        <end position="254"/>
    </location>
</feature>
<dbReference type="PANTHER" id="PTHR34857:SF2">
    <property type="entry name" value="SLL0384 PROTEIN"/>
    <property type="match status" value="1"/>
</dbReference>
<reference evidence="7 8" key="1">
    <citation type="submission" date="2019-08" db="EMBL/GenBank/DDBJ databases">
        <title>In-depth cultivation of the pig gut microbiome towards novel bacterial diversity and tailored functional studies.</title>
        <authorList>
            <person name="Wylensek D."/>
            <person name="Hitch T.C.A."/>
            <person name="Clavel T."/>
        </authorList>
    </citation>
    <scope>NUCLEOTIDE SEQUENCE [LARGE SCALE GENOMIC DNA]</scope>
    <source>
        <strain evidence="7 8">WCA-383-APC-5B</strain>
    </source>
</reference>
<organism evidence="7 8">
    <name type="scientific">Inconstantimicrobium porci</name>
    <dbReference type="NCBI Taxonomy" id="2652291"/>
    <lineage>
        <taxon>Bacteria</taxon>
        <taxon>Bacillati</taxon>
        <taxon>Bacillota</taxon>
        <taxon>Clostridia</taxon>
        <taxon>Eubacteriales</taxon>
        <taxon>Clostridiaceae</taxon>
        <taxon>Inconstantimicrobium</taxon>
    </lineage>
</organism>
<proteinExistence type="predicted"/>
<dbReference type="RefSeq" id="WP_154532262.1">
    <property type="nucleotide sequence ID" value="NZ_JAQXTV010000026.1"/>
</dbReference>
<feature type="transmembrane region" description="Helical" evidence="6">
    <location>
        <begin position="23"/>
        <end position="55"/>
    </location>
</feature>
<name>A0A7X2N0C3_9CLOT</name>
<dbReference type="CDD" id="cd16914">
    <property type="entry name" value="EcfT"/>
    <property type="match status" value="1"/>
</dbReference>
<keyword evidence="4 6" id="KW-1133">Transmembrane helix</keyword>
<evidence type="ECO:0000256" key="3">
    <source>
        <dbReference type="ARBA" id="ARBA00022692"/>
    </source>
</evidence>
<feature type="transmembrane region" description="Helical" evidence="6">
    <location>
        <begin position="62"/>
        <end position="83"/>
    </location>
</feature>
<keyword evidence="5 6" id="KW-0472">Membrane</keyword>
<keyword evidence="3 6" id="KW-0812">Transmembrane</keyword>
<dbReference type="Pfam" id="PF02361">
    <property type="entry name" value="CbiQ"/>
    <property type="match status" value="1"/>
</dbReference>
<evidence type="ECO:0000256" key="6">
    <source>
        <dbReference type="SAM" id="Phobius"/>
    </source>
</evidence>
<keyword evidence="2" id="KW-1003">Cell membrane</keyword>
<dbReference type="EMBL" id="VULX01000029">
    <property type="protein sequence ID" value="MSR92363.1"/>
    <property type="molecule type" value="Genomic_DNA"/>
</dbReference>
<evidence type="ECO:0000256" key="4">
    <source>
        <dbReference type="ARBA" id="ARBA00022989"/>
    </source>
</evidence>
<dbReference type="Proteomes" id="UP000460287">
    <property type="component" value="Unassembled WGS sequence"/>
</dbReference>
<protein>
    <submittedName>
        <fullName evidence="7">Energy-coupling factor transporter transmembrane protein EcfT</fullName>
    </submittedName>
</protein>
<evidence type="ECO:0000256" key="2">
    <source>
        <dbReference type="ARBA" id="ARBA00022475"/>
    </source>
</evidence>
<accession>A0A7X2N0C3</accession>
<evidence type="ECO:0000313" key="8">
    <source>
        <dbReference type="Proteomes" id="UP000460287"/>
    </source>
</evidence>
<feature type="transmembrane region" description="Helical" evidence="6">
    <location>
        <begin position="146"/>
        <end position="168"/>
    </location>
</feature>
<dbReference type="InterPro" id="IPR051611">
    <property type="entry name" value="ECF_transporter_component"/>
</dbReference>
<evidence type="ECO:0000256" key="5">
    <source>
        <dbReference type="ARBA" id="ARBA00023136"/>
    </source>
</evidence>
<comment type="caution">
    <text evidence="7">The sequence shown here is derived from an EMBL/GenBank/DDBJ whole genome shotgun (WGS) entry which is preliminary data.</text>
</comment>
<feature type="transmembrane region" description="Helical" evidence="6">
    <location>
        <begin position="103"/>
        <end position="126"/>
    </location>
</feature>
<sequence>MNSISLYEEKDTFTHKISPMNKLLYIVTAILVPCVVPVEYAVVVSIIYSFILLIIGKVLKKVVPIFGISALVMITIILIQSFFKQDNKTVLFYVGSLGFYKEGLIYAVKLCLRIINIISCFSVLILTTKPSDLVEELVKRGMSPRIGYVLTSVLQIIPQMSSSMGTIMDAQRSRGMETEGKLSVRIKAFFPLISPVVMDSLISTRERTMALEIRGFTSNKKKTFLNEIEYPKYNKIFTYTLLILMIVSIVWRIIL</sequence>
<dbReference type="GO" id="GO:0005886">
    <property type="term" value="C:plasma membrane"/>
    <property type="evidence" value="ECO:0007669"/>
    <property type="project" value="UniProtKB-ARBA"/>
</dbReference>
<evidence type="ECO:0000256" key="1">
    <source>
        <dbReference type="ARBA" id="ARBA00004141"/>
    </source>
</evidence>
<evidence type="ECO:0000313" key="7">
    <source>
        <dbReference type="EMBL" id="MSR92363.1"/>
    </source>
</evidence>
<dbReference type="PANTHER" id="PTHR34857">
    <property type="entry name" value="SLL0384 PROTEIN"/>
    <property type="match status" value="1"/>
</dbReference>
<dbReference type="InterPro" id="IPR003339">
    <property type="entry name" value="ABC/ECF_trnsptr_transmembrane"/>
</dbReference>
<gene>
    <name evidence="7" type="ORF">FYJ33_13425</name>
</gene>
<keyword evidence="8" id="KW-1185">Reference proteome</keyword>
<comment type="subcellular location">
    <subcellularLocation>
        <location evidence="1">Membrane</location>
        <topology evidence="1">Multi-pass membrane protein</topology>
    </subcellularLocation>
</comment>